<gene>
    <name evidence="9" type="primary">106094133</name>
</gene>
<keyword evidence="2" id="KW-0805">Transcription regulation</keyword>
<dbReference type="PROSITE" id="PS50118">
    <property type="entry name" value="HMG_BOX_2"/>
    <property type="match status" value="1"/>
</dbReference>
<feature type="compositionally biased region" description="Polar residues" evidence="7">
    <location>
        <begin position="836"/>
        <end position="845"/>
    </location>
</feature>
<accession>A0A1I8NY10</accession>
<dbReference type="SUPFAM" id="SSF47095">
    <property type="entry name" value="HMG-box"/>
    <property type="match status" value="1"/>
</dbReference>
<dbReference type="KEGG" id="scac:106094133"/>
<feature type="region of interest" description="Disordered" evidence="7">
    <location>
        <begin position="699"/>
        <end position="774"/>
    </location>
</feature>
<keyword evidence="5 6" id="KW-0539">Nucleus</keyword>
<evidence type="ECO:0000256" key="1">
    <source>
        <dbReference type="ARBA" id="ARBA00022553"/>
    </source>
</evidence>
<dbReference type="InterPro" id="IPR009071">
    <property type="entry name" value="HMG_box_dom"/>
</dbReference>
<dbReference type="GO" id="GO:0000977">
    <property type="term" value="F:RNA polymerase II transcription regulatory region sequence-specific DNA binding"/>
    <property type="evidence" value="ECO:0007669"/>
    <property type="project" value="TreeGrafter"/>
</dbReference>
<feature type="region of interest" description="Disordered" evidence="7">
    <location>
        <begin position="836"/>
        <end position="858"/>
    </location>
</feature>
<dbReference type="EnsemblMetazoa" id="SCAU003057-RB">
    <property type="protein sequence ID" value="SCAU003057-PB"/>
    <property type="gene ID" value="SCAU003057"/>
</dbReference>
<dbReference type="Gene3D" id="1.10.30.10">
    <property type="entry name" value="High mobility group box domain"/>
    <property type="match status" value="1"/>
</dbReference>
<dbReference type="GO" id="GO:0005634">
    <property type="term" value="C:nucleus"/>
    <property type="evidence" value="ECO:0007669"/>
    <property type="project" value="UniProtKB-UniRule"/>
</dbReference>
<dbReference type="PANTHER" id="PTHR13059">
    <property type="entry name" value="HMG-BOX TRANSCRIPTION FACTOR BBX"/>
    <property type="match status" value="1"/>
</dbReference>
<evidence type="ECO:0000313" key="10">
    <source>
        <dbReference type="Proteomes" id="UP000095300"/>
    </source>
</evidence>
<feature type="compositionally biased region" description="Polar residues" evidence="7">
    <location>
        <begin position="737"/>
        <end position="747"/>
    </location>
</feature>
<feature type="compositionally biased region" description="Acidic residues" evidence="7">
    <location>
        <begin position="251"/>
        <end position="278"/>
    </location>
</feature>
<dbReference type="InterPro" id="IPR052412">
    <property type="entry name" value="CC-Dev_Transcription_Reg"/>
</dbReference>
<reference evidence="9" key="2">
    <citation type="submission" date="2020-05" db="UniProtKB">
        <authorList>
            <consortium name="EnsemblMetazoa"/>
        </authorList>
    </citation>
    <scope>IDENTIFICATION</scope>
    <source>
        <strain evidence="9">USDA</strain>
    </source>
</reference>
<dbReference type="InterPro" id="IPR049523">
    <property type="entry name" value="BBX_HMG-box"/>
</dbReference>
<dbReference type="EnsemblMetazoa" id="SCAU003057-RA">
    <property type="protein sequence ID" value="SCAU003057-PA"/>
    <property type="gene ID" value="SCAU003057"/>
</dbReference>
<evidence type="ECO:0000256" key="7">
    <source>
        <dbReference type="SAM" id="MobiDB-lite"/>
    </source>
</evidence>
<dbReference type="GO" id="GO:0000981">
    <property type="term" value="F:DNA-binding transcription factor activity, RNA polymerase II-specific"/>
    <property type="evidence" value="ECO:0007669"/>
    <property type="project" value="TreeGrafter"/>
</dbReference>
<dbReference type="OrthoDB" id="2377365at2759"/>
<feature type="domain" description="HMG box" evidence="8">
    <location>
        <begin position="377"/>
        <end position="445"/>
    </location>
</feature>
<evidence type="ECO:0000256" key="4">
    <source>
        <dbReference type="ARBA" id="ARBA00023163"/>
    </source>
</evidence>
<dbReference type="Proteomes" id="UP000095300">
    <property type="component" value="Unassembled WGS sequence"/>
</dbReference>
<dbReference type="Pfam" id="PF00505">
    <property type="entry name" value="HMG_box"/>
    <property type="match status" value="1"/>
</dbReference>
<evidence type="ECO:0000313" key="9">
    <source>
        <dbReference type="EnsemblMetazoa" id="SCAU003057-PB"/>
    </source>
</evidence>
<keyword evidence="4" id="KW-0804">Transcription</keyword>
<name>A0A1I8NY10_STOCA</name>
<dbReference type="CDD" id="cd21989">
    <property type="entry name" value="HMG-box_HBP2"/>
    <property type="match status" value="1"/>
</dbReference>
<feature type="region of interest" description="Disordered" evidence="7">
    <location>
        <begin position="159"/>
        <end position="183"/>
    </location>
</feature>
<reference evidence="10" key="1">
    <citation type="submission" date="2015-05" db="EMBL/GenBank/DDBJ databases">
        <authorList>
            <person name="Wilson R.K."/>
            <person name="Warren W.C."/>
            <person name="Olafson P."/>
        </authorList>
    </citation>
    <scope>NUCLEOTIDE SEQUENCE [LARGE SCALE GENOMIC DNA]</scope>
    <source>
        <strain evidence="10">USDA</strain>
    </source>
</reference>
<dbReference type="STRING" id="35570.A0A1I8NY10"/>
<dbReference type="EnsemblMetazoa" id="SCAU003057-RC">
    <property type="protein sequence ID" value="SCAU003057-PC"/>
    <property type="gene ID" value="SCAU003057"/>
</dbReference>
<feature type="region of interest" description="Disordered" evidence="7">
    <location>
        <begin position="230"/>
        <end position="278"/>
    </location>
</feature>
<feature type="compositionally biased region" description="Basic residues" evidence="7">
    <location>
        <begin position="699"/>
        <end position="714"/>
    </location>
</feature>
<dbReference type="PANTHER" id="PTHR13059:SF10">
    <property type="entry name" value="HMG BOX TRANSCRIPTION FACTOR BBX"/>
    <property type="match status" value="1"/>
</dbReference>
<feature type="compositionally biased region" description="Low complexity" evidence="7">
    <location>
        <begin position="715"/>
        <end position="725"/>
    </location>
</feature>
<organism evidence="9 10">
    <name type="scientific">Stomoxys calcitrans</name>
    <name type="common">Stable fly</name>
    <name type="synonym">Conops calcitrans</name>
    <dbReference type="NCBI Taxonomy" id="35570"/>
    <lineage>
        <taxon>Eukaryota</taxon>
        <taxon>Metazoa</taxon>
        <taxon>Ecdysozoa</taxon>
        <taxon>Arthropoda</taxon>
        <taxon>Hexapoda</taxon>
        <taxon>Insecta</taxon>
        <taxon>Pterygota</taxon>
        <taxon>Neoptera</taxon>
        <taxon>Endopterygota</taxon>
        <taxon>Diptera</taxon>
        <taxon>Brachycera</taxon>
        <taxon>Muscomorpha</taxon>
        <taxon>Muscoidea</taxon>
        <taxon>Muscidae</taxon>
        <taxon>Stomoxys</taxon>
    </lineage>
</organism>
<evidence type="ECO:0000256" key="2">
    <source>
        <dbReference type="ARBA" id="ARBA00023015"/>
    </source>
</evidence>
<evidence type="ECO:0000259" key="8">
    <source>
        <dbReference type="PROSITE" id="PS50118"/>
    </source>
</evidence>
<dbReference type="SMART" id="SM00398">
    <property type="entry name" value="HMG"/>
    <property type="match status" value="1"/>
</dbReference>
<protein>
    <recommendedName>
        <fullName evidence="8">HMG box domain-containing protein</fullName>
    </recommendedName>
</protein>
<dbReference type="AlphaFoldDB" id="A0A1I8NY10"/>
<sequence length="893" mass="101214">MLNSVNTLEFLKPKLSSMDKFNTTSATRIHHQPTHSTYCTFVTSAGESMKTTLAMISDPLIPLMTQQPLRQERVKVQHLENHRKLQNNNCWNNFRTMFKGPSSCSTIGISGDGSVLSGLVKQMQNDQDLEVNDVKHTIDIQDKSAFNLEFNQRIYSSTKSSSKYSHDYGKSSSSSSSRAVETNKNHLYSKQQEQNGFINKQPQPKAMMVILPRRTEDQEHAYRRIESVHNYAKLKSDNQSPNGSRRHSFDEEYEEEEEDDEDDDDEAEDDNNDADYDVEEDEMIDLDGDYEDIFNRRKLFAKLSQPSTHGSVIVAPKLSKPNYLMTSQKIHSLRNTGDEDSELQVDVETIENQVMHQPLVINTSANDSTLVKPDHHARRPMNAFLIFCKRHRAIVKERYKTLENRAITKILGDWWASLEASDKMCFTNLAQQNKDAFFSANPNFKWYKLPAPPLRTLSTRPTNLGMGGVYDYEASGFDVKPEASEPICNNTRSNNNYFKLADEAQMGDLSQLMEEDKTKTKQFALQEVLGETSQFMRSHITGRGMEEEAPAMEDKDKLLKRRRYHNENSFSSNSSEEDALLPKKKSARTCKGKIYQELINSGQITAPAIKRTKSNPRVMASETNGSCARLDARETRQPLEEQQVVKYDISSVAVVEQKPAINPETAAESMDLAHFDLEEKIKELPALSLDEYLQRKRITKKKKKFPMNGKKRGNRGNNNGNGNKNANVSFDLPQPISPNSEASSILMQQQRRQQQQAAVGSQKRKARKESITRRDVSAIEQEVTSLLPLTINGCCYFQEAPAINSYKTMKSFDKDPQQQQSPTDYFKPTSPIIPLMTSSFPQNHTSPPSSPPLRPTASAELENNHNLNDNIISSTSDLLILAEVAANRTEISN</sequence>
<keyword evidence="1" id="KW-0597">Phosphoprotein</keyword>
<dbReference type="InterPro" id="IPR036910">
    <property type="entry name" value="HMG_box_dom_sf"/>
</dbReference>
<keyword evidence="3 6" id="KW-0238">DNA-binding</keyword>
<evidence type="ECO:0000256" key="3">
    <source>
        <dbReference type="ARBA" id="ARBA00023125"/>
    </source>
</evidence>
<evidence type="ECO:0000256" key="5">
    <source>
        <dbReference type="ARBA" id="ARBA00023242"/>
    </source>
</evidence>
<evidence type="ECO:0000256" key="6">
    <source>
        <dbReference type="PROSITE-ProRule" id="PRU00267"/>
    </source>
</evidence>
<proteinExistence type="predicted"/>
<keyword evidence="10" id="KW-1185">Reference proteome</keyword>
<feature type="DNA-binding region" description="HMG box" evidence="6">
    <location>
        <begin position="377"/>
        <end position="445"/>
    </location>
</feature>
<dbReference type="VEuPathDB" id="VectorBase:SCAU003057"/>